<comment type="caution">
    <text evidence="1">The sequence shown here is derived from an EMBL/GenBank/DDBJ whole genome shotgun (WGS) entry which is preliminary data.</text>
</comment>
<evidence type="ECO:0008006" key="3">
    <source>
        <dbReference type="Google" id="ProtNLM"/>
    </source>
</evidence>
<accession>A0ABX1ZGA0</accession>
<sequence length="244" mass="28442">MKKIVLMQPYFFPWIGLYEQIKLSSVYVHYDDVQFPKGSYVNRTRIKTKDGLKWITIPTKQLTLGMNINEVEVDNTKPWVKGHLEFLTQTYKRAPYFHEMIDLYERVVCSSHESLSDIAIASLKEVSRYYQLADPEAFLYSSKLEIGGKSTERVVSIVKHLEGALYITGHGARNYLEHERFEKENIQVEYMDYRRINYSQLYGEFNPYVSVLDLIANTGKEGMKYICSGTVNWRSFLQGEGGLR</sequence>
<name>A0ABX1ZGA0_9BACL</name>
<gene>
    <name evidence="1" type="ORF">GC102_35200</name>
</gene>
<evidence type="ECO:0000313" key="1">
    <source>
        <dbReference type="EMBL" id="NOU90935.1"/>
    </source>
</evidence>
<dbReference type="Proteomes" id="UP000658690">
    <property type="component" value="Unassembled WGS sequence"/>
</dbReference>
<organism evidence="1 2">
    <name type="scientific">Paenibacillus germinis</name>
    <dbReference type="NCBI Taxonomy" id="2654979"/>
    <lineage>
        <taxon>Bacteria</taxon>
        <taxon>Bacillati</taxon>
        <taxon>Bacillota</taxon>
        <taxon>Bacilli</taxon>
        <taxon>Bacillales</taxon>
        <taxon>Paenibacillaceae</taxon>
        <taxon>Paenibacillus</taxon>
    </lineage>
</organism>
<protein>
    <recommendedName>
        <fullName evidence="3">WbqC-like protein family protein</fullName>
    </recommendedName>
</protein>
<keyword evidence="2" id="KW-1185">Reference proteome</keyword>
<dbReference type="InterPro" id="IPR014985">
    <property type="entry name" value="WbqC"/>
</dbReference>
<dbReference type="Pfam" id="PF08889">
    <property type="entry name" value="WbqC"/>
    <property type="match status" value="1"/>
</dbReference>
<reference evidence="1 2" key="1">
    <citation type="submission" date="2019-10" db="EMBL/GenBank/DDBJ databases">
        <title>Description of Paenibacillus choica sp. nov.</title>
        <authorList>
            <person name="Carlier A."/>
            <person name="Qi S."/>
        </authorList>
    </citation>
    <scope>NUCLEOTIDE SEQUENCE [LARGE SCALE GENOMIC DNA]</scope>
    <source>
        <strain evidence="1 2">LMG 31460</strain>
    </source>
</reference>
<dbReference type="EMBL" id="WHOC01000183">
    <property type="protein sequence ID" value="NOU90935.1"/>
    <property type="molecule type" value="Genomic_DNA"/>
</dbReference>
<evidence type="ECO:0000313" key="2">
    <source>
        <dbReference type="Proteomes" id="UP000658690"/>
    </source>
</evidence>
<dbReference type="RefSeq" id="WP_171693689.1">
    <property type="nucleotide sequence ID" value="NZ_WHOC01000183.1"/>
</dbReference>
<proteinExistence type="predicted"/>